<dbReference type="InterPro" id="IPR015422">
    <property type="entry name" value="PyrdxlP-dep_Trfase_small"/>
</dbReference>
<dbReference type="GO" id="GO:0016740">
    <property type="term" value="F:transferase activity"/>
    <property type="evidence" value="ECO:0007669"/>
    <property type="project" value="UniProtKB-KW"/>
</dbReference>
<dbReference type="SUPFAM" id="SSF53383">
    <property type="entry name" value="PLP-dependent transferases"/>
    <property type="match status" value="1"/>
</dbReference>
<dbReference type="EMBL" id="CP017834">
    <property type="protein sequence ID" value="APJ03656.1"/>
    <property type="molecule type" value="Genomic_DNA"/>
</dbReference>
<sequence>MSQNNWQQKMIHTAKKNQDNLFQSLNNLNFISRNEKKVTLEDNIEYTEFLSCSYLGLDQDSRLISSVGNELEKTGILFSSSRTRLKHKSFDILTDSLNNIFNAQTVFFSSTHLAHLGLIPLLASGELPGFQFSNTKIAFLLDKSVHASIKINRGMMQQFGSVELMDFSNIEILKEKMSQLKMESITPLLFSDSVCSMGGVMDIVELLSLAQKYDGFLYLDDAHGMSIYGKHGSGYVLDQFNHVLPERLLLVTSLAKGFGTYGGAVALPNTLATDFVKKYCSTYLFSGPAIIPLINASIASANIHLSSEITTLQNTLLDKIKLFDKLCNIGKDKTLNFGIKSPIRGVFIGEECRAIQVGVDIKKLGHLVNVAAYPTTKSGNCILRICISANHTDKEISQLCKAINQVLN</sequence>
<accession>A0A1L4D0D1</accession>
<dbReference type="PANTHER" id="PTHR13693">
    <property type="entry name" value="CLASS II AMINOTRANSFERASE/8-AMINO-7-OXONONANOATE SYNTHASE"/>
    <property type="match status" value="1"/>
</dbReference>
<proteinExistence type="inferred from homology"/>
<evidence type="ECO:0000256" key="1">
    <source>
        <dbReference type="ARBA" id="ARBA00001933"/>
    </source>
</evidence>
<dbReference type="InterPro" id="IPR004839">
    <property type="entry name" value="Aminotransferase_I/II_large"/>
</dbReference>
<keyword evidence="3" id="KW-0808">Transferase</keyword>
<dbReference type="InterPro" id="IPR015421">
    <property type="entry name" value="PyrdxlP-dep_Trfase_major"/>
</dbReference>
<name>A0A1L4D0D1_9BACT</name>
<evidence type="ECO:0000313" key="7">
    <source>
        <dbReference type="Proteomes" id="UP000184731"/>
    </source>
</evidence>
<dbReference type="InterPro" id="IPR015424">
    <property type="entry name" value="PyrdxlP-dep_Trfase"/>
</dbReference>
<dbReference type="RefSeq" id="WP_148697396.1">
    <property type="nucleotide sequence ID" value="NZ_CP017834.1"/>
</dbReference>
<dbReference type="NCBIfam" id="NF005697">
    <property type="entry name" value="PRK07505.1"/>
    <property type="match status" value="1"/>
</dbReference>
<gene>
    <name evidence="6" type="ORF">AXG55_06940</name>
</gene>
<organism evidence="6 7">
    <name type="scientific">Silvanigrella aquatica</name>
    <dbReference type="NCBI Taxonomy" id="1915309"/>
    <lineage>
        <taxon>Bacteria</taxon>
        <taxon>Pseudomonadati</taxon>
        <taxon>Bdellovibrionota</taxon>
        <taxon>Oligoflexia</taxon>
        <taxon>Silvanigrellales</taxon>
        <taxon>Silvanigrellaceae</taxon>
        <taxon>Silvanigrella</taxon>
    </lineage>
</organism>
<evidence type="ECO:0000256" key="2">
    <source>
        <dbReference type="ARBA" id="ARBA00010008"/>
    </source>
</evidence>
<evidence type="ECO:0000313" key="6">
    <source>
        <dbReference type="EMBL" id="APJ03656.1"/>
    </source>
</evidence>
<comment type="similarity">
    <text evidence="2">Belongs to the class-II pyridoxal-phosphate-dependent aminotransferase family. BioF subfamily.</text>
</comment>
<evidence type="ECO:0000256" key="4">
    <source>
        <dbReference type="ARBA" id="ARBA00022898"/>
    </source>
</evidence>
<feature type="domain" description="Aminotransferase class I/classII large" evidence="5">
    <location>
        <begin position="170"/>
        <end position="403"/>
    </location>
</feature>
<evidence type="ECO:0000256" key="3">
    <source>
        <dbReference type="ARBA" id="ARBA00022679"/>
    </source>
</evidence>
<dbReference type="GO" id="GO:0030170">
    <property type="term" value="F:pyridoxal phosphate binding"/>
    <property type="evidence" value="ECO:0007669"/>
    <property type="project" value="InterPro"/>
</dbReference>
<dbReference type="InterPro" id="IPR050087">
    <property type="entry name" value="AON_synthase_class-II"/>
</dbReference>
<dbReference type="Gene3D" id="3.40.640.10">
    <property type="entry name" value="Type I PLP-dependent aspartate aminotransferase-like (Major domain)"/>
    <property type="match status" value="1"/>
</dbReference>
<evidence type="ECO:0000259" key="5">
    <source>
        <dbReference type="Pfam" id="PF00155"/>
    </source>
</evidence>
<dbReference type="PANTHER" id="PTHR13693:SF77">
    <property type="entry name" value="8-AMINO-7-OXONONANOATE SYNTHASE"/>
    <property type="match status" value="1"/>
</dbReference>
<reference evidence="6 7" key="1">
    <citation type="submission" date="2016-10" db="EMBL/GenBank/DDBJ databases">
        <title>Silvanigrella aquatica sp. nov., isolated from a freshwater lake located in the Black Forest, Germany, description of Silvanigrellaceae fam. nov., Silvanigrellales ord. nov., reclassification of the order Bdellovibrionales in the class Oligoflexia, reclassification of the families Bacteriovoracaceae and Halobacteriovoraceae in the new order Bacteriovoracales ord. nov., and reclassification of the family Pseudobacteriovoracaceae in the order Oligoflexiales.</title>
        <authorList>
            <person name="Hahn M.W."/>
            <person name="Schmidt J."/>
            <person name="Koll U."/>
            <person name="Rohde M."/>
            <person name="Verbag S."/>
            <person name="Pitt A."/>
            <person name="Nakai R."/>
            <person name="Naganuma T."/>
            <person name="Lang E."/>
        </authorList>
    </citation>
    <scope>NUCLEOTIDE SEQUENCE [LARGE SCALE GENOMIC DNA]</scope>
    <source>
        <strain evidence="6 7">MWH-Nonnen-W8red</strain>
    </source>
</reference>
<keyword evidence="7" id="KW-1185">Reference proteome</keyword>
<dbReference type="Pfam" id="PF00155">
    <property type="entry name" value="Aminotran_1_2"/>
    <property type="match status" value="1"/>
</dbReference>
<comment type="cofactor">
    <cofactor evidence="1">
        <name>pyridoxal 5'-phosphate</name>
        <dbReference type="ChEBI" id="CHEBI:597326"/>
    </cofactor>
</comment>
<dbReference type="AlphaFoldDB" id="A0A1L4D0D1"/>
<dbReference type="Proteomes" id="UP000184731">
    <property type="component" value="Chromosome"/>
</dbReference>
<protein>
    <recommendedName>
        <fullName evidence="5">Aminotransferase class I/classII large domain-containing protein</fullName>
    </recommendedName>
</protein>
<dbReference type="KEGG" id="saqi:AXG55_06940"/>
<dbReference type="Gene3D" id="3.90.1150.10">
    <property type="entry name" value="Aspartate Aminotransferase, domain 1"/>
    <property type="match status" value="1"/>
</dbReference>
<keyword evidence="4" id="KW-0663">Pyridoxal phosphate</keyword>
<dbReference type="STRING" id="1915309.AXG55_06940"/>
<dbReference type="OrthoDB" id="9807157at2"/>